<dbReference type="SUPFAM" id="SSF50630">
    <property type="entry name" value="Acid proteases"/>
    <property type="match status" value="1"/>
</dbReference>
<feature type="region of interest" description="Disordered" evidence="15">
    <location>
        <begin position="493"/>
        <end position="513"/>
    </location>
</feature>
<evidence type="ECO:0000256" key="15">
    <source>
        <dbReference type="SAM" id="MobiDB-lite"/>
    </source>
</evidence>
<feature type="compositionally biased region" description="Acidic residues" evidence="15">
    <location>
        <begin position="74"/>
        <end position="108"/>
    </location>
</feature>
<dbReference type="PANTHER" id="PTHR37984:SF5">
    <property type="entry name" value="PROTEIN NYNRIN-LIKE"/>
    <property type="match status" value="1"/>
</dbReference>
<dbReference type="GO" id="GO:0015074">
    <property type="term" value="P:DNA integration"/>
    <property type="evidence" value="ECO:0007669"/>
    <property type="project" value="UniProtKB-KW"/>
</dbReference>
<dbReference type="GO" id="GO:0046872">
    <property type="term" value="F:metal ion binding"/>
    <property type="evidence" value="ECO:0007669"/>
    <property type="project" value="UniProtKB-KW"/>
</dbReference>
<evidence type="ECO:0000256" key="9">
    <source>
        <dbReference type="ARBA" id="ARBA00022842"/>
    </source>
</evidence>
<keyword evidence="12" id="KW-0239">DNA-directed DNA polymerase</keyword>
<dbReference type="Pfam" id="PF08284">
    <property type="entry name" value="RVP_2"/>
    <property type="match status" value="1"/>
</dbReference>
<dbReference type="CDD" id="cd01647">
    <property type="entry name" value="RT_LTR"/>
    <property type="match status" value="1"/>
</dbReference>
<dbReference type="Gene3D" id="3.10.10.10">
    <property type="entry name" value="HIV Type 1 Reverse Transcriptase, subunit A, domain 1"/>
    <property type="match status" value="1"/>
</dbReference>
<dbReference type="GO" id="GO:0006508">
    <property type="term" value="P:proteolysis"/>
    <property type="evidence" value="ECO:0007669"/>
    <property type="project" value="UniProtKB-KW"/>
</dbReference>
<dbReference type="InterPro" id="IPR041588">
    <property type="entry name" value="Integrase_H2C2"/>
</dbReference>
<keyword evidence="9" id="KW-0460">Magnesium</keyword>
<evidence type="ECO:0000256" key="10">
    <source>
        <dbReference type="ARBA" id="ARBA00022908"/>
    </source>
</evidence>
<evidence type="ECO:0000259" key="16">
    <source>
        <dbReference type="Pfam" id="PF17921"/>
    </source>
</evidence>
<evidence type="ECO:0000256" key="6">
    <source>
        <dbReference type="ARBA" id="ARBA00022750"/>
    </source>
</evidence>
<dbReference type="GO" id="GO:0004190">
    <property type="term" value="F:aspartic-type endopeptidase activity"/>
    <property type="evidence" value="ECO:0007669"/>
    <property type="project" value="UniProtKB-KW"/>
</dbReference>
<proteinExistence type="predicted"/>
<dbReference type="InterPro" id="IPR056924">
    <property type="entry name" value="SH3_Tf2-1"/>
</dbReference>
<feature type="compositionally biased region" description="Low complexity" evidence="15">
    <location>
        <begin position="43"/>
        <end position="52"/>
    </location>
</feature>
<feature type="region of interest" description="Disordered" evidence="15">
    <location>
        <begin position="1"/>
        <end position="122"/>
    </location>
</feature>
<dbReference type="Pfam" id="PF24626">
    <property type="entry name" value="SH3_Tf2-1"/>
    <property type="match status" value="1"/>
</dbReference>
<dbReference type="SUPFAM" id="SSF53098">
    <property type="entry name" value="Ribonuclease H-like"/>
    <property type="match status" value="1"/>
</dbReference>
<dbReference type="InterPro" id="IPR021109">
    <property type="entry name" value="Peptidase_aspartic_dom_sf"/>
</dbReference>
<keyword evidence="1" id="KW-0645">Protease</keyword>
<keyword evidence="11" id="KW-0695">RNA-directed DNA polymerase</keyword>
<dbReference type="InterPro" id="IPR036397">
    <property type="entry name" value="RNaseH_sf"/>
</dbReference>
<protein>
    <submittedName>
        <fullName evidence="18">Uncharacterized protein</fullName>
    </submittedName>
</protein>
<keyword evidence="7" id="KW-0255">Endonuclease</keyword>
<evidence type="ECO:0000259" key="17">
    <source>
        <dbReference type="Pfam" id="PF24626"/>
    </source>
</evidence>
<keyword evidence="5" id="KW-0479">Metal-binding</keyword>
<dbReference type="InterPro" id="IPR001969">
    <property type="entry name" value="Aspartic_peptidase_AS"/>
</dbReference>
<dbReference type="InterPro" id="IPR050951">
    <property type="entry name" value="Retrovirus_Pol_polyprotein"/>
</dbReference>
<dbReference type="PROSITE" id="PS00141">
    <property type="entry name" value="ASP_PROTEASE"/>
    <property type="match status" value="1"/>
</dbReference>
<gene>
    <name evidence="18" type="ORF">Tci_056206</name>
</gene>
<comment type="caution">
    <text evidence="18">The sequence shown here is derived from an EMBL/GenBank/DDBJ whole genome shotgun (WGS) entry which is preliminary data.</text>
</comment>
<dbReference type="CDD" id="cd00303">
    <property type="entry name" value="retropepsin_like"/>
    <property type="match status" value="1"/>
</dbReference>
<sequence>MFDASSTVTYTSPAAPPSLEYVPGPEHPPSLDYVPGPEHSPSPIEIPYVPELEYPEYLEDPKDDQANYPADGGDGNDEPSDDDDDDTNDEDPEEEPFEDEEDDEDEEEHLALVDSSAIPIVDPILPARDTEALEDDEPTHTPGSSIIIPLSQTHLRRARKTVRPEPPMPASVEACIARHAALPSPPLLVPSLPLPFPSPLTTRLLFLRPMYRLRRGLALLLPLLDLRSGEFCSCCCKAARTYSDDISLLRAQVNTLFRDRPDHHRMAMLMDKEAMYAREAWAYSEDRSLALAAHVKTLEVHVAALIAQTSSLQTQLTTTLRRIEILEARDLEPQEGPAKAGSSWLSCMVINVVMSMNGDSSNDSGTGGRRQITTPRECTYNDFLKCQPMSFQGTEGVVESAKVERYIEGFPDMIHGSVKASKPQSMQKAIELATKMMDKKMLTHAERDKKLYGGTKPLWPKCNYHHDGPCAPKCTNYKKIGHLACDCKGRPAATNNNNNQRAQGANARGTARTNPNSNVVTGTFLINNRYASVLFDTGVDISFISTAFSSLIVIIPTTLDHGYDVELADGRIIWVNTLIRGCSLNFLNHPFNIDLMPIEMGSFDIIIGMDCNNGHESRSNIISCTKTRRYLLKGCPIFLAHVTTKGAEDKSKEKRLEDVPIVQDFPEVFPEDLPVSCTRARLVPGAAPMARAPYRLAPSKMKELLDQLKELADKGFIRPSSSPWGALVLFVKKKDGSFWMCIDYRELNKLTVKNRYPLQRIDELFDQLQGSSIYSKIDLRSGKANVVADTLSRNERIKPLRVHALVMTVGLDLPRQILEAQTETMKPKNLKSEDVGGMLIKNLKDPEKPRKEKLEPRADGTLCLNNRSSLPCYGDLRTLIKHESHKSKYSVHLGSDKTYQDMKLLYWWPNMKADIATYVSKCLTCLRVKAEHQKPFGLLVQPEIPQWKWDNITMDFVTKLLKTQSGNDTIWKAMGTRLDMSTVYCLETDGQSERTIQTLEDMLRACVIDFGNGWERHLPLVEFSYNNSYHASIKVASFKALYGRKEIVQIKQRIQAARDRQKNYADVRHKPLEFQVGDRVMLKVSPWKGVVRFGKWGKLNPRYIGYFKVLAKVGTVAYRLKLPE</sequence>
<dbReference type="GO" id="GO:0004519">
    <property type="term" value="F:endonuclease activity"/>
    <property type="evidence" value="ECO:0007669"/>
    <property type="project" value="UniProtKB-KW"/>
</dbReference>
<feature type="domain" description="Integrase zinc-binding" evidence="16">
    <location>
        <begin position="875"/>
        <end position="930"/>
    </location>
</feature>
<dbReference type="SUPFAM" id="SSF56672">
    <property type="entry name" value="DNA/RNA polymerases"/>
    <property type="match status" value="1"/>
</dbReference>
<dbReference type="Gene3D" id="3.30.420.10">
    <property type="entry name" value="Ribonuclease H-like superfamily/Ribonuclease H"/>
    <property type="match status" value="1"/>
</dbReference>
<evidence type="ECO:0000256" key="4">
    <source>
        <dbReference type="ARBA" id="ARBA00022722"/>
    </source>
</evidence>
<keyword evidence="8" id="KW-0378">Hydrolase</keyword>
<dbReference type="InterPro" id="IPR012337">
    <property type="entry name" value="RNaseH-like_sf"/>
</dbReference>
<dbReference type="GO" id="GO:0003964">
    <property type="term" value="F:RNA-directed DNA polymerase activity"/>
    <property type="evidence" value="ECO:0007669"/>
    <property type="project" value="UniProtKB-KW"/>
</dbReference>
<evidence type="ECO:0000256" key="5">
    <source>
        <dbReference type="ARBA" id="ARBA00022723"/>
    </source>
</evidence>
<organism evidence="18">
    <name type="scientific">Tanacetum cinerariifolium</name>
    <name type="common">Dalmatian daisy</name>
    <name type="synonym">Chrysanthemum cinerariifolium</name>
    <dbReference type="NCBI Taxonomy" id="118510"/>
    <lineage>
        <taxon>Eukaryota</taxon>
        <taxon>Viridiplantae</taxon>
        <taxon>Streptophyta</taxon>
        <taxon>Embryophyta</taxon>
        <taxon>Tracheophyta</taxon>
        <taxon>Spermatophyta</taxon>
        <taxon>Magnoliopsida</taxon>
        <taxon>eudicotyledons</taxon>
        <taxon>Gunneridae</taxon>
        <taxon>Pentapetalae</taxon>
        <taxon>asterids</taxon>
        <taxon>campanulids</taxon>
        <taxon>Asterales</taxon>
        <taxon>Asteraceae</taxon>
        <taxon>Asteroideae</taxon>
        <taxon>Anthemideae</taxon>
        <taxon>Anthemidinae</taxon>
        <taxon>Tanacetum</taxon>
    </lineage>
</organism>
<keyword evidence="13" id="KW-0238">DNA-binding</keyword>
<evidence type="ECO:0000256" key="12">
    <source>
        <dbReference type="ARBA" id="ARBA00022932"/>
    </source>
</evidence>
<evidence type="ECO:0000256" key="14">
    <source>
        <dbReference type="ARBA" id="ARBA00023172"/>
    </source>
</evidence>
<dbReference type="GO" id="GO:0006310">
    <property type="term" value="P:DNA recombination"/>
    <property type="evidence" value="ECO:0007669"/>
    <property type="project" value="UniProtKB-KW"/>
</dbReference>
<dbReference type="Gene3D" id="3.30.70.270">
    <property type="match status" value="1"/>
</dbReference>
<keyword evidence="6" id="KW-0064">Aspartyl protease</keyword>
<keyword evidence="14" id="KW-0233">DNA recombination</keyword>
<feature type="compositionally biased region" description="Low complexity" evidence="15">
    <location>
        <begin position="493"/>
        <end position="509"/>
    </location>
</feature>
<name>A0A6L2NDG4_TANCI</name>
<dbReference type="GO" id="GO:0003677">
    <property type="term" value="F:DNA binding"/>
    <property type="evidence" value="ECO:0007669"/>
    <property type="project" value="UniProtKB-KW"/>
</dbReference>
<keyword evidence="3" id="KW-0548">Nucleotidyltransferase</keyword>
<evidence type="ECO:0000256" key="3">
    <source>
        <dbReference type="ARBA" id="ARBA00022695"/>
    </source>
</evidence>
<dbReference type="InterPro" id="IPR043502">
    <property type="entry name" value="DNA/RNA_pol_sf"/>
</dbReference>
<evidence type="ECO:0000256" key="1">
    <source>
        <dbReference type="ARBA" id="ARBA00022670"/>
    </source>
</evidence>
<dbReference type="GO" id="GO:0003887">
    <property type="term" value="F:DNA-directed DNA polymerase activity"/>
    <property type="evidence" value="ECO:0007669"/>
    <property type="project" value="UniProtKB-KW"/>
</dbReference>
<evidence type="ECO:0000256" key="13">
    <source>
        <dbReference type="ARBA" id="ARBA00023125"/>
    </source>
</evidence>
<feature type="compositionally biased region" description="Polar residues" evidence="15">
    <location>
        <begin position="1"/>
        <end position="12"/>
    </location>
</feature>
<dbReference type="Gene3D" id="1.10.340.70">
    <property type="match status" value="1"/>
</dbReference>
<dbReference type="InterPro" id="IPR043128">
    <property type="entry name" value="Rev_trsase/Diguanyl_cyclase"/>
</dbReference>
<evidence type="ECO:0000256" key="2">
    <source>
        <dbReference type="ARBA" id="ARBA00022679"/>
    </source>
</evidence>
<keyword evidence="2" id="KW-0808">Transferase</keyword>
<evidence type="ECO:0000313" key="18">
    <source>
        <dbReference type="EMBL" id="GEU84228.1"/>
    </source>
</evidence>
<dbReference type="Pfam" id="PF17921">
    <property type="entry name" value="Integrase_H2C2"/>
    <property type="match status" value="1"/>
</dbReference>
<dbReference type="PANTHER" id="PTHR37984">
    <property type="entry name" value="PROTEIN CBG26694"/>
    <property type="match status" value="1"/>
</dbReference>
<evidence type="ECO:0000256" key="7">
    <source>
        <dbReference type="ARBA" id="ARBA00022759"/>
    </source>
</evidence>
<evidence type="ECO:0000256" key="8">
    <source>
        <dbReference type="ARBA" id="ARBA00022801"/>
    </source>
</evidence>
<reference evidence="18" key="1">
    <citation type="journal article" date="2019" name="Sci. Rep.">
        <title>Draft genome of Tanacetum cinerariifolium, the natural source of mosquito coil.</title>
        <authorList>
            <person name="Yamashiro T."/>
            <person name="Shiraishi A."/>
            <person name="Satake H."/>
            <person name="Nakayama K."/>
        </authorList>
    </citation>
    <scope>NUCLEOTIDE SEQUENCE</scope>
</reference>
<accession>A0A6L2NDG4</accession>
<keyword evidence="4" id="KW-0540">Nuclease</keyword>
<dbReference type="Gene3D" id="2.40.70.10">
    <property type="entry name" value="Acid Proteases"/>
    <property type="match status" value="1"/>
</dbReference>
<evidence type="ECO:0000256" key="11">
    <source>
        <dbReference type="ARBA" id="ARBA00022918"/>
    </source>
</evidence>
<keyword evidence="10" id="KW-0229">DNA integration</keyword>
<feature type="domain" description="Tf2-1-like SH3-like" evidence="17">
    <location>
        <begin position="1077"/>
        <end position="1124"/>
    </location>
</feature>
<dbReference type="EMBL" id="BKCJ010008847">
    <property type="protein sequence ID" value="GEU84228.1"/>
    <property type="molecule type" value="Genomic_DNA"/>
</dbReference>
<dbReference type="AlphaFoldDB" id="A0A6L2NDG4"/>